<dbReference type="RefSeq" id="WP_240826439.1">
    <property type="nucleotide sequence ID" value="NZ_JAKWBL010000001.1"/>
</dbReference>
<dbReference type="EMBL" id="JAKWBL010000001">
    <property type="protein sequence ID" value="MCH5597028.1"/>
    <property type="molecule type" value="Genomic_DNA"/>
</dbReference>
<proteinExistence type="predicted"/>
<sequence>MKEILVQKSTIPPQSLLRSTPNNYDYLDSFESQLADPKQNLNAEDLATAFFLSEPGWVDKLLKFRNKIARQLNLKTPGQIKHKEQYINEITWTPGIMIGLFKIFDITDNEIIMGEDDKHLNFRVSLFIASNQNQKLITISTTVQFNNLLGKLYFLPVQPFHKIIVPIMLKNMIRQLHKNKVNPIHF</sequence>
<keyword evidence="2" id="KW-1185">Reference proteome</keyword>
<gene>
    <name evidence="1" type="ORF">MKP09_03400</name>
</gene>
<dbReference type="InterPro" id="IPR021295">
    <property type="entry name" value="DUF2867"/>
</dbReference>
<comment type="caution">
    <text evidence="1">The sequence shown here is derived from an EMBL/GenBank/DDBJ whole genome shotgun (WGS) entry which is preliminary data.</text>
</comment>
<protein>
    <submittedName>
        <fullName evidence="1">DUF2867 domain-containing protein</fullName>
    </submittedName>
</protein>
<dbReference type="Pfam" id="PF11066">
    <property type="entry name" value="DUF2867"/>
    <property type="match status" value="1"/>
</dbReference>
<accession>A0ABS9SF98</accession>
<evidence type="ECO:0000313" key="2">
    <source>
        <dbReference type="Proteomes" id="UP001202248"/>
    </source>
</evidence>
<organism evidence="1 2">
    <name type="scientific">Niabella ginsengisoli</name>
    <dbReference type="NCBI Taxonomy" id="522298"/>
    <lineage>
        <taxon>Bacteria</taxon>
        <taxon>Pseudomonadati</taxon>
        <taxon>Bacteroidota</taxon>
        <taxon>Chitinophagia</taxon>
        <taxon>Chitinophagales</taxon>
        <taxon>Chitinophagaceae</taxon>
        <taxon>Niabella</taxon>
    </lineage>
</organism>
<evidence type="ECO:0000313" key="1">
    <source>
        <dbReference type="EMBL" id="MCH5597028.1"/>
    </source>
</evidence>
<dbReference type="Proteomes" id="UP001202248">
    <property type="component" value="Unassembled WGS sequence"/>
</dbReference>
<name>A0ABS9SF98_9BACT</name>
<reference evidence="1 2" key="1">
    <citation type="submission" date="2022-02" db="EMBL/GenBank/DDBJ databases">
        <authorList>
            <person name="Min J."/>
        </authorList>
    </citation>
    <scope>NUCLEOTIDE SEQUENCE [LARGE SCALE GENOMIC DNA]</scope>
    <source>
        <strain evidence="1 2">GR10-1</strain>
    </source>
</reference>